<dbReference type="Proteomes" id="UP001057280">
    <property type="component" value="Unassembled WGS sequence"/>
</dbReference>
<sequence>MMKLNKKAPKKEASFKWNYTPPKVNGGKQTIDEMSMIQGLYQNYEVTKTGNLIAILEISGVNLDLLNDSEQENVFEEYSAFLMSTVGEGINDSIQFIEPTIPVDMNNYLNGLKKNYLKLKRESPEQTFKIQLLASYIDHYTEIQNSKSMTTKQHLLVIKVPIKDKTFESLELAASLLDEKTEQIKRDLQNSMIDYDLSVKTLNAREISNILQNLINFKS</sequence>
<dbReference type="NCBIfam" id="NF041427">
    <property type="entry name" value="TrsD"/>
    <property type="match status" value="1"/>
</dbReference>
<dbReference type="Pfam" id="PF26593">
    <property type="entry name" value="TraC-like"/>
    <property type="match status" value="1"/>
</dbReference>
<evidence type="ECO:0000259" key="1">
    <source>
        <dbReference type="Pfam" id="PF26593"/>
    </source>
</evidence>
<evidence type="ECO:0000313" key="2">
    <source>
        <dbReference type="EMBL" id="MCO8298777.1"/>
    </source>
</evidence>
<accession>A0AB35HRI4</accession>
<organism evidence="2 3">
    <name type="scientific">Tetragenococcus halophilus</name>
    <name type="common">Pediococcus halophilus</name>
    <dbReference type="NCBI Taxonomy" id="51669"/>
    <lineage>
        <taxon>Bacteria</taxon>
        <taxon>Bacillati</taxon>
        <taxon>Bacillota</taxon>
        <taxon>Bacilli</taxon>
        <taxon>Lactobacillales</taxon>
        <taxon>Enterococcaceae</taxon>
        <taxon>Tetragenococcus</taxon>
    </lineage>
</organism>
<proteinExistence type="predicted"/>
<feature type="domain" description="TraC-like" evidence="1">
    <location>
        <begin position="49"/>
        <end position="164"/>
    </location>
</feature>
<gene>
    <name evidence="2" type="ORF">HXW75_09865</name>
</gene>
<reference evidence="2" key="1">
    <citation type="submission" date="2020-06" db="EMBL/GenBank/DDBJ databases">
        <authorList>
            <person name="Link T."/>
            <person name="Ehrmann M."/>
        </authorList>
    </citation>
    <scope>NUCLEOTIDE SEQUENCE</scope>
    <source>
        <strain evidence="2">TMW 2.2257</strain>
    </source>
</reference>
<dbReference type="InterPro" id="IPR058596">
    <property type="entry name" value="TraC-like_dom"/>
</dbReference>
<comment type="caution">
    <text evidence="2">The sequence shown here is derived from an EMBL/GenBank/DDBJ whole genome shotgun (WGS) entry which is preliminary data.</text>
</comment>
<protein>
    <submittedName>
        <fullName evidence="2">Conjugal transfer protein</fullName>
    </submittedName>
</protein>
<name>A0AB35HRI4_TETHA</name>
<evidence type="ECO:0000313" key="3">
    <source>
        <dbReference type="Proteomes" id="UP001057280"/>
    </source>
</evidence>
<dbReference type="AlphaFoldDB" id="A0AB35HRI4"/>
<dbReference type="EMBL" id="JACACB010000032">
    <property type="protein sequence ID" value="MCO8298777.1"/>
    <property type="molecule type" value="Genomic_DNA"/>
</dbReference>
<reference evidence="2" key="2">
    <citation type="journal article" date="2021" name="BMC Microbiol.">
        <title>The diversity among the species Tetragenococcus halophilus including new isolates from a lupine seed fermentation.</title>
        <authorList>
            <person name="Link T."/>
            <person name="Vogel R.F."/>
            <person name="Ehrmann M.A."/>
        </authorList>
    </citation>
    <scope>NUCLEOTIDE SEQUENCE</scope>
    <source>
        <strain evidence="2">TMW 2.2257</strain>
    </source>
</reference>